<gene>
    <name evidence="1" type="ORF">SAMN04488073_2926</name>
</gene>
<dbReference type="Proteomes" id="UP000199290">
    <property type="component" value="Unassembled WGS sequence"/>
</dbReference>
<keyword evidence="2" id="KW-1185">Reference proteome</keyword>
<dbReference type="PANTHER" id="PTHR17985:SF8">
    <property type="entry name" value="TRANSPORT AND GOLGI ORGANIZATION PROTEIN 2 HOMOLOG"/>
    <property type="match status" value="1"/>
</dbReference>
<dbReference type="STRING" id="375760.SAMN04488073_2926"/>
<proteinExistence type="predicted"/>
<accession>A0A1I6HQV1</accession>
<evidence type="ECO:0000313" key="1">
    <source>
        <dbReference type="EMBL" id="SFR56747.1"/>
    </source>
</evidence>
<evidence type="ECO:0000313" key="2">
    <source>
        <dbReference type="Proteomes" id="UP000199290"/>
    </source>
</evidence>
<sequence>MCLIAFALGQNRHFPLVVAANRDEFFRRPTAAMDWWTTNNGTRVLAGRDLQSGGTWLAVTPAGEVGAVTNVREGTVETGRISRGELPLRALESSREQLADHLHDEGDRYSGFNLVHLTPRSGWYFSNRDAHPGRHIHRGVYGLSNHLLQTPWPKLLRLREAVGETVMAAGEDAEGLHRRLIPLLQDTTPAPDRLLPDTGVGLDTERFLSSPFIAGTEYGTRATTIVTVSAGGDIQVTEQSWGPDAEAGERRRFHWQR</sequence>
<dbReference type="OrthoDB" id="4380123at2"/>
<dbReference type="EMBL" id="FOYV01000002">
    <property type="protein sequence ID" value="SFR56747.1"/>
    <property type="molecule type" value="Genomic_DNA"/>
</dbReference>
<dbReference type="AlphaFoldDB" id="A0A1I6HQV1"/>
<dbReference type="PANTHER" id="PTHR17985">
    <property type="entry name" value="SER/THR-RICH PROTEIN T10 IN DGCR REGION"/>
    <property type="match status" value="1"/>
</dbReference>
<dbReference type="InterPro" id="IPR008551">
    <property type="entry name" value="TANGO2"/>
</dbReference>
<name>A0A1I6HQV1_9GAMM</name>
<reference evidence="2" key="1">
    <citation type="submission" date="2016-10" db="EMBL/GenBank/DDBJ databases">
        <authorList>
            <person name="Varghese N."/>
            <person name="Submissions S."/>
        </authorList>
    </citation>
    <scope>NUCLEOTIDE SEQUENCE [LARGE SCALE GENOMIC DNA]</scope>
    <source>
        <strain evidence="2">CGMCC 1.6294</strain>
    </source>
</reference>
<protein>
    <submittedName>
        <fullName evidence="1">Uncharacterized conserved protein, contains NRDE domain</fullName>
    </submittedName>
</protein>
<dbReference type="Pfam" id="PF05742">
    <property type="entry name" value="TANGO2"/>
    <property type="match status" value="1"/>
</dbReference>
<organism evidence="1 2">
    <name type="scientific">Marinobacter gudaonensis</name>
    <dbReference type="NCBI Taxonomy" id="375760"/>
    <lineage>
        <taxon>Bacteria</taxon>
        <taxon>Pseudomonadati</taxon>
        <taxon>Pseudomonadota</taxon>
        <taxon>Gammaproteobacteria</taxon>
        <taxon>Pseudomonadales</taxon>
        <taxon>Marinobacteraceae</taxon>
        <taxon>Marinobacter</taxon>
    </lineage>
</organism>
<dbReference type="RefSeq" id="WP_091991789.1">
    <property type="nucleotide sequence ID" value="NZ_FOYV01000002.1"/>
</dbReference>